<keyword evidence="1" id="KW-0805">Transcription regulation</keyword>
<evidence type="ECO:0000256" key="2">
    <source>
        <dbReference type="ARBA" id="ARBA00023125"/>
    </source>
</evidence>
<dbReference type="PROSITE" id="PS50977">
    <property type="entry name" value="HTH_TETR_2"/>
    <property type="match status" value="1"/>
</dbReference>
<evidence type="ECO:0000256" key="1">
    <source>
        <dbReference type="ARBA" id="ARBA00023015"/>
    </source>
</evidence>
<accession>A0ABU8BHI6</accession>
<keyword evidence="7" id="KW-1185">Reference proteome</keyword>
<evidence type="ECO:0000256" key="4">
    <source>
        <dbReference type="PROSITE-ProRule" id="PRU00335"/>
    </source>
</evidence>
<keyword evidence="2 4" id="KW-0238">DNA-binding</keyword>
<dbReference type="Pfam" id="PF16925">
    <property type="entry name" value="TetR_C_13"/>
    <property type="match status" value="1"/>
</dbReference>
<dbReference type="RefSeq" id="WP_334484799.1">
    <property type="nucleotide sequence ID" value="NZ_JAZHRV010000001.1"/>
</dbReference>
<dbReference type="PANTHER" id="PTHR47506">
    <property type="entry name" value="TRANSCRIPTIONAL REGULATORY PROTEIN"/>
    <property type="match status" value="1"/>
</dbReference>
<feature type="domain" description="HTH tetR-type" evidence="5">
    <location>
        <begin position="4"/>
        <end position="64"/>
    </location>
</feature>
<dbReference type="Gene3D" id="1.10.357.10">
    <property type="entry name" value="Tetracycline Repressor, domain 2"/>
    <property type="match status" value="1"/>
</dbReference>
<keyword evidence="3" id="KW-0804">Transcription</keyword>
<protein>
    <submittedName>
        <fullName evidence="6">TetR/AcrR family transcriptional repressor of nem operon</fullName>
    </submittedName>
</protein>
<dbReference type="PRINTS" id="PR00455">
    <property type="entry name" value="HTHTETR"/>
</dbReference>
<dbReference type="InterPro" id="IPR001647">
    <property type="entry name" value="HTH_TetR"/>
</dbReference>
<dbReference type="Proteomes" id="UP001364224">
    <property type="component" value="Unassembled WGS sequence"/>
</dbReference>
<gene>
    <name evidence="6" type="ORF">V1286_005546</name>
</gene>
<dbReference type="SUPFAM" id="SSF46689">
    <property type="entry name" value="Homeodomain-like"/>
    <property type="match status" value="1"/>
</dbReference>
<dbReference type="Pfam" id="PF00440">
    <property type="entry name" value="TetR_N"/>
    <property type="match status" value="1"/>
</dbReference>
<sequence length="185" mass="20464">MPKPNHKEALLDAGLAAFHRRGYHATGVQEIVSSAGVPKGSFYSHFESKDALGLAALARYWEDRAKARAMLRDASLPGLERIDRYFAALGYSEDGCLIGNFTAELAQLDAFRQDLSRLWRQWTDALSECLADGQRDGSVRTDLPVTELARTVLALWEGAVLSAKVERGPKPLNTARRTLRRLLAP</sequence>
<reference evidence="6 7" key="1">
    <citation type="submission" date="2024-02" db="EMBL/GenBank/DDBJ databases">
        <title>Adaptive strategies in a cosmopolitan and abundant soil bacterium.</title>
        <authorList>
            <person name="Carini P."/>
        </authorList>
    </citation>
    <scope>NUCLEOTIDE SEQUENCE [LARGE SCALE GENOMIC DNA]</scope>
    <source>
        <strain evidence="6 7">AZCC 1608</strain>
    </source>
</reference>
<name>A0ABU8BHI6_9BRAD</name>
<comment type="caution">
    <text evidence="6">The sequence shown here is derived from an EMBL/GenBank/DDBJ whole genome shotgun (WGS) entry which is preliminary data.</text>
</comment>
<dbReference type="PANTHER" id="PTHR47506:SF6">
    <property type="entry name" value="HTH-TYPE TRANSCRIPTIONAL REPRESSOR NEMR"/>
    <property type="match status" value="1"/>
</dbReference>
<dbReference type="InterPro" id="IPR011075">
    <property type="entry name" value="TetR_C"/>
</dbReference>
<organism evidence="6 7">
    <name type="scientific">Bradyrhizobium algeriense</name>
    <dbReference type="NCBI Taxonomy" id="634784"/>
    <lineage>
        <taxon>Bacteria</taxon>
        <taxon>Pseudomonadati</taxon>
        <taxon>Pseudomonadota</taxon>
        <taxon>Alphaproteobacteria</taxon>
        <taxon>Hyphomicrobiales</taxon>
        <taxon>Nitrobacteraceae</taxon>
        <taxon>Bradyrhizobium</taxon>
    </lineage>
</organism>
<evidence type="ECO:0000313" key="6">
    <source>
        <dbReference type="EMBL" id="MEH2558017.1"/>
    </source>
</evidence>
<dbReference type="InterPro" id="IPR009057">
    <property type="entry name" value="Homeodomain-like_sf"/>
</dbReference>
<dbReference type="InterPro" id="IPR036271">
    <property type="entry name" value="Tet_transcr_reg_TetR-rel_C_sf"/>
</dbReference>
<proteinExistence type="predicted"/>
<dbReference type="SUPFAM" id="SSF48498">
    <property type="entry name" value="Tetracyclin repressor-like, C-terminal domain"/>
    <property type="match status" value="1"/>
</dbReference>
<evidence type="ECO:0000256" key="3">
    <source>
        <dbReference type="ARBA" id="ARBA00023163"/>
    </source>
</evidence>
<evidence type="ECO:0000313" key="7">
    <source>
        <dbReference type="Proteomes" id="UP001364224"/>
    </source>
</evidence>
<feature type="DNA-binding region" description="H-T-H motif" evidence="4">
    <location>
        <begin position="27"/>
        <end position="46"/>
    </location>
</feature>
<dbReference type="EMBL" id="JAZHRV010000001">
    <property type="protein sequence ID" value="MEH2558017.1"/>
    <property type="molecule type" value="Genomic_DNA"/>
</dbReference>
<evidence type="ECO:0000259" key="5">
    <source>
        <dbReference type="PROSITE" id="PS50977"/>
    </source>
</evidence>